<evidence type="ECO:0000313" key="2">
    <source>
        <dbReference type="EMBL" id="MDZ5457399.1"/>
    </source>
</evidence>
<dbReference type="Proteomes" id="UP001293718">
    <property type="component" value="Unassembled WGS sequence"/>
</dbReference>
<proteinExistence type="predicted"/>
<dbReference type="RefSeq" id="WP_322465717.1">
    <property type="nucleotide sequence ID" value="NZ_JAXOJX010000018.1"/>
</dbReference>
<comment type="caution">
    <text evidence="2">The sequence shown here is derived from an EMBL/GenBank/DDBJ whole genome shotgun (WGS) entry which is preliminary data.</text>
</comment>
<evidence type="ECO:0000313" key="3">
    <source>
        <dbReference type="Proteomes" id="UP001293718"/>
    </source>
</evidence>
<gene>
    <name evidence="2" type="ORF">SM757_12540</name>
</gene>
<name>A0ABU5IE64_9BURK</name>
<protein>
    <submittedName>
        <fullName evidence="2">Uncharacterized protein</fullName>
    </submittedName>
</protein>
<keyword evidence="1" id="KW-0732">Signal</keyword>
<evidence type="ECO:0000256" key="1">
    <source>
        <dbReference type="SAM" id="SignalP"/>
    </source>
</evidence>
<feature type="chain" id="PRO_5045451380" evidence="1">
    <location>
        <begin position="26"/>
        <end position="445"/>
    </location>
</feature>
<feature type="signal peptide" evidence="1">
    <location>
        <begin position="1"/>
        <end position="25"/>
    </location>
</feature>
<dbReference type="EMBL" id="JAXOJX010000018">
    <property type="protein sequence ID" value="MDZ5457399.1"/>
    <property type="molecule type" value="Genomic_DNA"/>
</dbReference>
<sequence>MNNTHNFSATRLALAVSLAVSALLAACGGGGDAGHDAAASATLEAVQAVPVAQAHNTPTAPDAMADVAPRVAPWELQDDAVESAAFLTSQMQLAEPTEHALAAAAAAATADLRVKWNPGHYVSLPLRDESTILKALAEIRALPQVKGLILRYEWAQLETAKGVYDFSRIERDLSLAQGAGKRLWVMVATKVFRPGGRAVPDYLMTPEYEGGAYKIVIGARDAIGSTERYGQNAALHNTKVRDRLVALGNAMGARLNRHNALEGVTFNETAMGQTLVPLTTEQKRAYFNNLAQVDAATQRAFPNTVVMQFINFPKTYMPGLVTSMAGSGVALGGPDIFLEDRDLNTHIYPLYDLAKGKVAIGPSVQPENYATTVQHGAPNPPKISELYAFGRTRLAANYMFWTRPRFGNDYPRVLEFFKSSAFPKDAAGGLTTTCPSTYAACTARL</sequence>
<organism evidence="2 3">
    <name type="scientific">Azohydromonas lata</name>
    <dbReference type="NCBI Taxonomy" id="45677"/>
    <lineage>
        <taxon>Bacteria</taxon>
        <taxon>Pseudomonadati</taxon>
        <taxon>Pseudomonadota</taxon>
        <taxon>Betaproteobacteria</taxon>
        <taxon>Burkholderiales</taxon>
        <taxon>Sphaerotilaceae</taxon>
        <taxon>Azohydromonas</taxon>
    </lineage>
</organism>
<dbReference type="Gene3D" id="3.20.20.80">
    <property type="entry name" value="Glycosidases"/>
    <property type="match status" value="1"/>
</dbReference>
<reference evidence="2 3" key="1">
    <citation type="submission" date="2023-11" db="EMBL/GenBank/DDBJ databases">
        <title>Draft genome of Azohydromonas lata strain H1 (DSM1123), a polyhydroxyalkanoate producer.</title>
        <authorList>
            <person name="Traversa D."/>
            <person name="D'Addabbo P."/>
            <person name="Pazzani C."/>
            <person name="Manzari C."/>
            <person name="Chiara M."/>
            <person name="Scrascia M."/>
        </authorList>
    </citation>
    <scope>NUCLEOTIDE SEQUENCE [LARGE SCALE GENOMIC DNA]</scope>
    <source>
        <strain evidence="2 3">H1</strain>
    </source>
</reference>
<accession>A0ABU5IE64</accession>
<keyword evidence="3" id="KW-1185">Reference proteome</keyword>